<evidence type="ECO:0000256" key="5">
    <source>
        <dbReference type="SAM" id="MobiDB-lite"/>
    </source>
</evidence>
<comment type="caution">
    <text evidence="6">The sequence shown here is derived from an EMBL/GenBank/DDBJ whole genome shotgun (WGS) entry which is preliminary data.</text>
</comment>
<keyword evidence="2" id="KW-0689">Ribosomal protein</keyword>
<dbReference type="AlphaFoldDB" id="A0A835QQZ9"/>
<dbReference type="GO" id="GO:0003735">
    <property type="term" value="F:structural constituent of ribosome"/>
    <property type="evidence" value="ECO:0007669"/>
    <property type="project" value="InterPro"/>
</dbReference>
<proteinExistence type="inferred from homology"/>
<feature type="compositionally biased region" description="Basic and acidic residues" evidence="5">
    <location>
        <begin position="73"/>
        <end position="97"/>
    </location>
</feature>
<dbReference type="InterPro" id="IPR023575">
    <property type="entry name" value="Ribosomal_uS19_SF"/>
</dbReference>
<protein>
    <recommendedName>
        <fullName evidence="8">40S ribosomal protein S15</fullName>
    </recommendedName>
</protein>
<organism evidence="6 7">
    <name type="scientific">Vanilla planifolia</name>
    <name type="common">Vanilla</name>
    <dbReference type="NCBI Taxonomy" id="51239"/>
    <lineage>
        <taxon>Eukaryota</taxon>
        <taxon>Viridiplantae</taxon>
        <taxon>Streptophyta</taxon>
        <taxon>Embryophyta</taxon>
        <taxon>Tracheophyta</taxon>
        <taxon>Spermatophyta</taxon>
        <taxon>Magnoliopsida</taxon>
        <taxon>Liliopsida</taxon>
        <taxon>Asparagales</taxon>
        <taxon>Orchidaceae</taxon>
        <taxon>Vanilloideae</taxon>
        <taxon>Vanilleae</taxon>
        <taxon>Vanilla</taxon>
    </lineage>
</organism>
<keyword evidence="4" id="KW-0175">Coiled coil</keyword>
<evidence type="ECO:0000256" key="4">
    <source>
        <dbReference type="SAM" id="Coils"/>
    </source>
</evidence>
<evidence type="ECO:0008006" key="8">
    <source>
        <dbReference type="Google" id="ProtNLM"/>
    </source>
</evidence>
<evidence type="ECO:0000256" key="2">
    <source>
        <dbReference type="ARBA" id="ARBA00022980"/>
    </source>
</evidence>
<comment type="similarity">
    <text evidence="1">Belongs to the universal ribosomal protein uS19 family.</text>
</comment>
<evidence type="ECO:0000256" key="1">
    <source>
        <dbReference type="ARBA" id="ARBA00007345"/>
    </source>
</evidence>
<dbReference type="GO" id="GO:0006412">
    <property type="term" value="P:translation"/>
    <property type="evidence" value="ECO:0007669"/>
    <property type="project" value="InterPro"/>
</dbReference>
<evidence type="ECO:0000313" key="7">
    <source>
        <dbReference type="Proteomes" id="UP000639772"/>
    </source>
</evidence>
<evidence type="ECO:0000256" key="3">
    <source>
        <dbReference type="ARBA" id="ARBA00023274"/>
    </source>
</evidence>
<gene>
    <name evidence="6" type="ORF">HPP92_015202</name>
</gene>
<dbReference type="PANTHER" id="PTHR11880">
    <property type="entry name" value="RIBOSOMAL PROTEIN S19P FAMILY MEMBER"/>
    <property type="match status" value="1"/>
</dbReference>
<dbReference type="Proteomes" id="UP000639772">
    <property type="component" value="Chromosome 7"/>
</dbReference>
<feature type="region of interest" description="Disordered" evidence="5">
    <location>
        <begin position="56"/>
        <end position="110"/>
    </location>
</feature>
<name>A0A835QQZ9_VANPL</name>
<dbReference type="GO" id="GO:0022627">
    <property type="term" value="C:cytosolic small ribosomal subunit"/>
    <property type="evidence" value="ECO:0007669"/>
    <property type="project" value="TreeGrafter"/>
</dbReference>
<dbReference type="EMBL" id="JADCNM010000007">
    <property type="protein sequence ID" value="KAG0475516.1"/>
    <property type="molecule type" value="Genomic_DNA"/>
</dbReference>
<reference evidence="6 7" key="1">
    <citation type="journal article" date="2020" name="Nat. Food">
        <title>A phased Vanilla planifolia genome enables genetic improvement of flavour and production.</title>
        <authorList>
            <person name="Hasing T."/>
            <person name="Tang H."/>
            <person name="Brym M."/>
            <person name="Khazi F."/>
            <person name="Huang T."/>
            <person name="Chambers A.H."/>
        </authorList>
    </citation>
    <scope>NUCLEOTIDE SEQUENCE [LARGE SCALE GENOMIC DNA]</scope>
    <source>
        <tissue evidence="6">Leaf</tissue>
    </source>
</reference>
<evidence type="ECO:0000313" key="6">
    <source>
        <dbReference type="EMBL" id="KAG0475516.1"/>
    </source>
</evidence>
<feature type="coiled-coil region" evidence="4">
    <location>
        <begin position="308"/>
        <end position="335"/>
    </location>
</feature>
<feature type="region of interest" description="Disordered" evidence="5">
    <location>
        <begin position="139"/>
        <end position="161"/>
    </location>
</feature>
<dbReference type="OrthoDB" id="748094at2759"/>
<keyword evidence="3" id="KW-0687">Ribonucleoprotein</keyword>
<dbReference type="PANTHER" id="PTHR11880:SF53">
    <property type="entry name" value="SMALL RIBOSOMAL SUBUNIT PROTEIN US19U-RELATED"/>
    <property type="match status" value="1"/>
</dbReference>
<accession>A0A835QQZ9</accession>
<dbReference type="InterPro" id="IPR002222">
    <property type="entry name" value="Ribosomal_uS19"/>
</dbReference>
<dbReference type="GO" id="GO:0000028">
    <property type="term" value="P:ribosomal small subunit assembly"/>
    <property type="evidence" value="ECO:0007669"/>
    <property type="project" value="TreeGrafter"/>
</dbReference>
<sequence length="436" mass="50452">MADVSDAVDVGGAQPKKRTFRKFSYRGVDLDQLLDMSTDELVKLFPARARRRFQRGLKRKPMALIKKLRKAKRDAPPRKPEPVRTHPPQHDYRSRDDRKHHRSLQRKNFQPAGDDWSLFGRVLHIIKPVKHGRPGIGATHSSSFHGNVDGVGGGSPHGSRRPRLVITEMVLRNFKSTLASNGSDPLTRLETLNEKRSAVVQMVKLAEKEKDGLECVKNEAEAYILKELTLLKWRRLTYNLNALKKLEGVYNKHLKTQELKLRNIFSELNEHAAGRKLMRMLNEFSGYLEILAIDGIHFEKRWTLSFKLQDSKKLLKDWEMKVKGYKKRLDDIQVDLAKTWIRYKEMLLIQMFFQATLTDISMNDVNDLKRAVEMVALLEAQLKEMNPNLIPLQSWMNLWQDSNVISLKLKKCTSVRPPKKSWKNIANLSGGEKFKE</sequence>
<dbReference type="Gene3D" id="3.30.860.10">
    <property type="entry name" value="30s Ribosomal Protein S19, Chain A"/>
    <property type="match status" value="1"/>
</dbReference>
<feature type="compositionally biased region" description="Basic residues" evidence="5">
    <location>
        <begin position="56"/>
        <end position="72"/>
    </location>
</feature>